<evidence type="ECO:0000259" key="2">
    <source>
        <dbReference type="Pfam" id="PF13568"/>
    </source>
</evidence>
<sequence>MKKLLLSMALLMACTFTMAQRSVGTWSLIPKVGVNLANISNMDVVIGGLSPDGQQNEVEQKSKYREGFIGGLDVQYQAVDQVAFSAGVFYSVQGMRFPPSETIDEAKVHYTSDDVQWKYDYLMLPLMAHVAVLPGLSFNAGVQMGYLLSAKGRATLSQFTVDKEGKVHYQTDEKGNLLYAYTEKYDNLSYSKRFDVSIPVGFSLEYSHVVLDARYNFGLTKINKYTQDRMKNKVFTFTVGYVFDL</sequence>
<feature type="signal peptide" evidence="1">
    <location>
        <begin position="1"/>
        <end position="19"/>
    </location>
</feature>
<dbReference type="Proteomes" id="UP000029556">
    <property type="component" value="Unassembled WGS sequence"/>
</dbReference>
<dbReference type="OrthoDB" id="947434at2"/>
<organism evidence="3 4">
    <name type="scientific">Hoylesella buccalis DNF00853</name>
    <dbReference type="NCBI Taxonomy" id="1401074"/>
    <lineage>
        <taxon>Bacteria</taxon>
        <taxon>Pseudomonadati</taxon>
        <taxon>Bacteroidota</taxon>
        <taxon>Bacteroidia</taxon>
        <taxon>Bacteroidales</taxon>
        <taxon>Prevotellaceae</taxon>
        <taxon>Hoylesella</taxon>
    </lineage>
</organism>
<comment type="caution">
    <text evidence="3">The sequence shown here is derived from an EMBL/GenBank/DDBJ whole genome shotgun (WGS) entry which is preliminary data.</text>
</comment>
<feature type="chain" id="PRO_5001925133" description="Outer membrane protein beta-barrel domain-containing protein" evidence="1">
    <location>
        <begin position="20"/>
        <end position="245"/>
    </location>
</feature>
<feature type="domain" description="Outer membrane protein beta-barrel" evidence="2">
    <location>
        <begin position="19"/>
        <end position="222"/>
    </location>
</feature>
<dbReference type="Pfam" id="PF13568">
    <property type="entry name" value="OMP_b-brl_2"/>
    <property type="match status" value="1"/>
</dbReference>
<dbReference type="AlphaFoldDB" id="A0A096BWR7"/>
<evidence type="ECO:0000313" key="4">
    <source>
        <dbReference type="Proteomes" id="UP000029556"/>
    </source>
</evidence>
<evidence type="ECO:0000313" key="3">
    <source>
        <dbReference type="EMBL" id="KGF37549.1"/>
    </source>
</evidence>
<evidence type="ECO:0000256" key="1">
    <source>
        <dbReference type="SAM" id="SignalP"/>
    </source>
</evidence>
<proteinExistence type="predicted"/>
<gene>
    <name evidence="3" type="ORF">HMPREF2137_00095</name>
</gene>
<dbReference type="RefSeq" id="WP_036871129.1">
    <property type="nucleotide sequence ID" value="NZ_JRNN01000001.1"/>
</dbReference>
<protein>
    <recommendedName>
        <fullName evidence="2">Outer membrane protein beta-barrel domain-containing protein</fullName>
    </recommendedName>
</protein>
<accession>A0A096BWR7</accession>
<dbReference type="InterPro" id="IPR025665">
    <property type="entry name" value="Beta-barrel_OMP_2"/>
</dbReference>
<name>A0A096BWR7_9BACT</name>
<reference evidence="3 4" key="1">
    <citation type="submission" date="2014-07" db="EMBL/GenBank/DDBJ databases">
        <authorList>
            <person name="McCorrison J."/>
            <person name="Sanka R."/>
            <person name="Torralba M."/>
            <person name="Gillis M."/>
            <person name="Haft D.H."/>
            <person name="Methe B."/>
            <person name="Sutton G."/>
            <person name="Nelson K.E."/>
        </authorList>
    </citation>
    <scope>NUCLEOTIDE SEQUENCE [LARGE SCALE GENOMIC DNA]</scope>
    <source>
        <strain evidence="3 4">DNF00853</strain>
    </source>
</reference>
<keyword evidence="1" id="KW-0732">Signal</keyword>
<dbReference type="EMBL" id="JRNN01000001">
    <property type="protein sequence ID" value="KGF37549.1"/>
    <property type="molecule type" value="Genomic_DNA"/>
</dbReference>